<name>A0A4Z1HL47_9HELO</name>
<dbReference type="EMBL" id="PQXN01000199">
    <property type="protein sequence ID" value="TGO49819.1"/>
    <property type="molecule type" value="Genomic_DNA"/>
</dbReference>
<accession>A0A4Z1HL47</accession>
<organism evidence="1 2">
    <name type="scientific">Botryotinia convoluta</name>
    <dbReference type="NCBI Taxonomy" id="54673"/>
    <lineage>
        <taxon>Eukaryota</taxon>
        <taxon>Fungi</taxon>
        <taxon>Dikarya</taxon>
        <taxon>Ascomycota</taxon>
        <taxon>Pezizomycotina</taxon>
        <taxon>Leotiomycetes</taxon>
        <taxon>Helotiales</taxon>
        <taxon>Sclerotiniaceae</taxon>
        <taxon>Botryotinia</taxon>
    </lineage>
</organism>
<protein>
    <submittedName>
        <fullName evidence="1">Uncharacterized protein</fullName>
    </submittedName>
</protein>
<gene>
    <name evidence="1" type="ORF">BCON_0199g00110</name>
</gene>
<evidence type="ECO:0000313" key="2">
    <source>
        <dbReference type="Proteomes" id="UP000297527"/>
    </source>
</evidence>
<reference evidence="1 2" key="1">
    <citation type="submission" date="2017-12" db="EMBL/GenBank/DDBJ databases">
        <title>Comparative genomics of Botrytis spp.</title>
        <authorList>
            <person name="Valero-Jimenez C.A."/>
            <person name="Tapia P."/>
            <person name="Veloso J."/>
            <person name="Silva-Moreno E."/>
            <person name="Staats M."/>
            <person name="Valdes J.H."/>
            <person name="Van Kan J.A.L."/>
        </authorList>
    </citation>
    <scope>NUCLEOTIDE SEQUENCE [LARGE SCALE GENOMIC DNA]</scope>
    <source>
        <strain evidence="1 2">MUCL11595</strain>
    </source>
</reference>
<sequence>MSIDQVVHYQHLQKVRGEYTLGYFFRNTRNEMVQTAANTPTGIKVENSAENDEELDPDAATAKVELVELSLEEPTLGSEL</sequence>
<dbReference type="OrthoDB" id="10372217at2759"/>
<dbReference type="Proteomes" id="UP000297527">
    <property type="component" value="Unassembled WGS sequence"/>
</dbReference>
<dbReference type="AlphaFoldDB" id="A0A4Z1HL47"/>
<keyword evidence="2" id="KW-1185">Reference proteome</keyword>
<comment type="caution">
    <text evidence="1">The sequence shown here is derived from an EMBL/GenBank/DDBJ whole genome shotgun (WGS) entry which is preliminary data.</text>
</comment>
<evidence type="ECO:0000313" key="1">
    <source>
        <dbReference type="EMBL" id="TGO49819.1"/>
    </source>
</evidence>
<proteinExistence type="predicted"/>